<dbReference type="PROSITE" id="PS51257">
    <property type="entry name" value="PROKAR_LIPOPROTEIN"/>
    <property type="match status" value="1"/>
</dbReference>
<feature type="region of interest" description="Disordered" evidence="1">
    <location>
        <begin position="28"/>
        <end position="50"/>
    </location>
</feature>
<proteinExistence type="predicted"/>
<evidence type="ECO:0000313" key="2">
    <source>
        <dbReference type="EMBL" id="AKT42175.1"/>
    </source>
</evidence>
<dbReference type="EMBL" id="CP012159">
    <property type="protein sequence ID" value="AKT42175.1"/>
    <property type="molecule type" value="Genomic_DNA"/>
</dbReference>
<dbReference type="STRING" id="52.CMC5_063980"/>
<evidence type="ECO:0000313" key="3">
    <source>
        <dbReference type="Proteomes" id="UP000067626"/>
    </source>
</evidence>
<gene>
    <name evidence="2" type="ORF">CMC5_063980</name>
</gene>
<dbReference type="KEGG" id="ccro:CMC5_063980"/>
<dbReference type="Proteomes" id="UP000067626">
    <property type="component" value="Chromosome"/>
</dbReference>
<accession>A0A0K1EMP1</accession>
<name>A0A0K1EMP1_CHOCO</name>
<evidence type="ECO:0000256" key="1">
    <source>
        <dbReference type="SAM" id="MobiDB-lite"/>
    </source>
</evidence>
<keyword evidence="3" id="KW-1185">Reference proteome</keyword>
<dbReference type="AlphaFoldDB" id="A0A0K1EMP1"/>
<protein>
    <submittedName>
        <fullName evidence="2">Cell surface protein</fullName>
    </submittedName>
</protein>
<feature type="compositionally biased region" description="Acidic residues" evidence="1">
    <location>
        <begin position="35"/>
        <end position="44"/>
    </location>
</feature>
<sequence length="234" mass="24305">MRCVVLRPDALLASVFGSVTLLVAGCGSEPRDLDPEPEPEEEACPADAPPTRTASCVLSFTPGEGSGFGMEEYPEIVYGPPHGGSSSSGSLHVLSLGKGGEIALGFGGNTIVDGPGPDFIVFENPFLVGGDPMKVFKELGEVSVSADGETWTTFPCQADAYPYEGCAGWRPVLATPDSGEGMFNPEVAGGDPFDLAELGLSEVRFVRVRDISNFGAADTAGFDLDAIAIVNPSR</sequence>
<organism evidence="2 3">
    <name type="scientific">Chondromyces crocatus</name>
    <dbReference type="NCBI Taxonomy" id="52"/>
    <lineage>
        <taxon>Bacteria</taxon>
        <taxon>Pseudomonadati</taxon>
        <taxon>Myxococcota</taxon>
        <taxon>Polyangia</taxon>
        <taxon>Polyangiales</taxon>
        <taxon>Polyangiaceae</taxon>
        <taxon>Chondromyces</taxon>
    </lineage>
</organism>
<reference evidence="2 3" key="1">
    <citation type="submission" date="2015-07" db="EMBL/GenBank/DDBJ databases">
        <title>Genome analysis of myxobacterium Chondromyces crocatus Cm c5 reveals a high potential for natural compound synthesis and the genetic basis for the loss of fruiting body formation.</title>
        <authorList>
            <person name="Zaburannyi N."/>
            <person name="Bunk B."/>
            <person name="Maier J."/>
            <person name="Overmann J."/>
            <person name="Mueller R."/>
        </authorList>
    </citation>
    <scope>NUCLEOTIDE SEQUENCE [LARGE SCALE GENOMIC DNA]</scope>
    <source>
        <strain evidence="2 3">Cm c5</strain>
    </source>
</reference>